<dbReference type="OrthoDB" id="3231at2759"/>
<feature type="transmembrane region" description="Helical" evidence="2">
    <location>
        <begin position="20"/>
        <end position="42"/>
    </location>
</feature>
<evidence type="ECO:0000313" key="3">
    <source>
        <dbReference type="EMBL" id="KAG1368450.1"/>
    </source>
</evidence>
<gene>
    <name evidence="3" type="ORF">COCNU_14G009180</name>
</gene>
<keyword evidence="2" id="KW-1133">Transmembrane helix</keyword>
<dbReference type="Proteomes" id="UP000797356">
    <property type="component" value="Chromosome 14"/>
</dbReference>
<dbReference type="PANTHER" id="PTHR10949:SF38">
    <property type="entry name" value="LIPOYL SYNTHASE, CHLOROPLASTIC"/>
    <property type="match status" value="1"/>
</dbReference>
<keyword evidence="1" id="KW-0004">4Fe-4S</keyword>
<keyword evidence="2" id="KW-0472">Membrane</keyword>
<dbReference type="EMBL" id="CM017885">
    <property type="protein sequence ID" value="KAG1368450.1"/>
    <property type="molecule type" value="Genomic_DNA"/>
</dbReference>
<evidence type="ECO:0000256" key="2">
    <source>
        <dbReference type="SAM" id="Phobius"/>
    </source>
</evidence>
<dbReference type="AlphaFoldDB" id="A0A8K0IVU7"/>
<proteinExistence type="predicted"/>
<comment type="caution">
    <text evidence="3">The sequence shown here is derived from an EMBL/GenBank/DDBJ whole genome shotgun (WGS) entry which is preliminary data.</text>
</comment>
<keyword evidence="1" id="KW-0479">Metal-binding</keyword>
<evidence type="ECO:0000313" key="4">
    <source>
        <dbReference type="Proteomes" id="UP000797356"/>
    </source>
</evidence>
<sequence>MGVSLSSLFLSNPKTITSSLRTVGAISFLTGASLIPLLLLLGEITGERTPIRINSVPEEKCSFRFILSVSTILGSLLHLCYMYKQSLSVLKHAKLWKERMITKSSTMLGLRQSDEEVKEAMADLRAIDVDILTLGQYLQVQSSNRAGALFVHKLMRESRCT</sequence>
<evidence type="ECO:0000256" key="1">
    <source>
        <dbReference type="ARBA" id="ARBA00022485"/>
    </source>
</evidence>
<reference evidence="3" key="2">
    <citation type="submission" date="2019-07" db="EMBL/GenBank/DDBJ databases">
        <authorList>
            <person name="Yang Y."/>
            <person name="Bocs S."/>
            <person name="Baudouin L."/>
        </authorList>
    </citation>
    <scope>NUCLEOTIDE SEQUENCE</scope>
    <source>
        <tissue evidence="3">Spear leaf of Hainan Tall coconut</tissue>
    </source>
</reference>
<keyword evidence="1" id="KW-0408">Iron</keyword>
<dbReference type="GO" id="GO:0016992">
    <property type="term" value="F:lipoate synthase activity"/>
    <property type="evidence" value="ECO:0007669"/>
    <property type="project" value="InterPro"/>
</dbReference>
<reference evidence="3" key="1">
    <citation type="journal article" date="2017" name="Gigascience">
        <title>The genome draft of coconut (Cocos nucifera).</title>
        <authorList>
            <person name="Xiao Y."/>
            <person name="Xu P."/>
            <person name="Fan H."/>
            <person name="Baudouin L."/>
            <person name="Xia W."/>
            <person name="Bocs S."/>
            <person name="Xu J."/>
            <person name="Li Q."/>
            <person name="Guo A."/>
            <person name="Zhou L."/>
            <person name="Li J."/>
            <person name="Wu Y."/>
            <person name="Ma Z."/>
            <person name="Armero A."/>
            <person name="Issali A.E."/>
            <person name="Liu N."/>
            <person name="Peng M."/>
            <person name="Yang Y."/>
        </authorList>
    </citation>
    <scope>NUCLEOTIDE SEQUENCE</scope>
    <source>
        <tissue evidence="3">Spear leaf of Hainan Tall coconut</tissue>
    </source>
</reference>
<dbReference type="SUPFAM" id="SSF102114">
    <property type="entry name" value="Radical SAM enzymes"/>
    <property type="match status" value="1"/>
</dbReference>
<accession>A0A8K0IVU7</accession>
<keyword evidence="4" id="KW-1185">Reference proteome</keyword>
<keyword evidence="2" id="KW-0812">Transmembrane</keyword>
<organism evidence="3 4">
    <name type="scientific">Cocos nucifera</name>
    <name type="common">Coconut palm</name>
    <dbReference type="NCBI Taxonomy" id="13894"/>
    <lineage>
        <taxon>Eukaryota</taxon>
        <taxon>Viridiplantae</taxon>
        <taxon>Streptophyta</taxon>
        <taxon>Embryophyta</taxon>
        <taxon>Tracheophyta</taxon>
        <taxon>Spermatophyta</taxon>
        <taxon>Magnoliopsida</taxon>
        <taxon>Liliopsida</taxon>
        <taxon>Arecaceae</taxon>
        <taxon>Arecoideae</taxon>
        <taxon>Cocoseae</taxon>
        <taxon>Attaleinae</taxon>
        <taxon>Cocos</taxon>
    </lineage>
</organism>
<dbReference type="GO" id="GO:0051539">
    <property type="term" value="F:4 iron, 4 sulfur cluster binding"/>
    <property type="evidence" value="ECO:0007669"/>
    <property type="project" value="UniProtKB-KW"/>
</dbReference>
<keyword evidence="1" id="KW-0411">Iron-sulfur</keyword>
<name>A0A8K0IVU7_COCNU</name>
<protein>
    <submittedName>
        <fullName evidence="3">Uncharacterized protein</fullName>
    </submittedName>
</protein>
<dbReference type="InterPro" id="IPR058240">
    <property type="entry name" value="rSAM_sf"/>
</dbReference>
<dbReference type="PANTHER" id="PTHR10949">
    <property type="entry name" value="LIPOYL SYNTHASE"/>
    <property type="match status" value="1"/>
</dbReference>
<dbReference type="GO" id="GO:0005739">
    <property type="term" value="C:mitochondrion"/>
    <property type="evidence" value="ECO:0007669"/>
    <property type="project" value="TreeGrafter"/>
</dbReference>
<dbReference type="InterPro" id="IPR003698">
    <property type="entry name" value="Lipoyl_synth"/>
</dbReference>